<organism evidence="2 3">
    <name type="scientific">Archangium violaceum Cb vi76</name>
    <dbReference type="NCBI Taxonomy" id="1406225"/>
    <lineage>
        <taxon>Bacteria</taxon>
        <taxon>Pseudomonadati</taxon>
        <taxon>Myxococcota</taxon>
        <taxon>Myxococcia</taxon>
        <taxon>Myxococcales</taxon>
        <taxon>Cystobacterineae</taxon>
        <taxon>Archangiaceae</taxon>
        <taxon>Archangium</taxon>
    </lineage>
</organism>
<dbReference type="SUPFAM" id="SSF81606">
    <property type="entry name" value="PP2C-like"/>
    <property type="match status" value="1"/>
</dbReference>
<evidence type="ECO:0000313" key="3">
    <source>
        <dbReference type="Proteomes" id="UP000028547"/>
    </source>
</evidence>
<evidence type="ECO:0000313" key="2">
    <source>
        <dbReference type="EMBL" id="KFA90325.1"/>
    </source>
</evidence>
<feature type="domain" description="PPM-type phosphatase" evidence="1">
    <location>
        <begin position="12"/>
        <end position="216"/>
    </location>
</feature>
<reference evidence="2 3" key="1">
    <citation type="submission" date="2014-07" db="EMBL/GenBank/DDBJ databases">
        <title>Draft Genome Sequence of Gephyronic Acid Producer, Cystobacter violaceus Strain Cb vi76.</title>
        <authorList>
            <person name="Stevens D.C."/>
            <person name="Young J."/>
            <person name="Carmichael R."/>
            <person name="Tan J."/>
            <person name="Taylor R.E."/>
        </authorList>
    </citation>
    <scope>NUCLEOTIDE SEQUENCE [LARGE SCALE GENOMIC DNA]</scope>
    <source>
        <strain evidence="2 3">Cb vi76</strain>
    </source>
</reference>
<accession>A0A084SPE0</accession>
<dbReference type="Gene3D" id="3.60.40.10">
    <property type="entry name" value="PPM-type phosphatase domain"/>
    <property type="match status" value="1"/>
</dbReference>
<dbReference type="RefSeq" id="WP_043402822.1">
    <property type="nucleotide sequence ID" value="NZ_JPMI01000216.1"/>
</dbReference>
<proteinExistence type="predicted"/>
<dbReference type="InterPro" id="IPR001932">
    <property type="entry name" value="PPM-type_phosphatase-like_dom"/>
</dbReference>
<evidence type="ECO:0000259" key="1">
    <source>
        <dbReference type="Pfam" id="PF13672"/>
    </source>
</evidence>
<dbReference type="InterPro" id="IPR036457">
    <property type="entry name" value="PPM-type-like_dom_sf"/>
</dbReference>
<sequence length="244" mass="26823">MHTHYFGASVKGPFHHAERRPNEDAWLGVRGDFGTLVVVSDGLGSRPQARRGSRMACLAVRDAVRHWAAAENAPMGHLVRLVELLWRLRITPASPEDCAATCLFALVRPPGQLVVAGLGDGMVAVRVEGEPARWVLGRRGDAFSNETAALGAARGPGAWSVQSFDTRERPVAAVLATDGISDDLLENRVDGFVSWLLETFAPLEPGARWRELSRELRDWPTPQHLDDKTLAVVWSQPRDERDTP</sequence>
<comment type="caution">
    <text evidence="2">The sequence shown here is derived from an EMBL/GenBank/DDBJ whole genome shotgun (WGS) entry which is preliminary data.</text>
</comment>
<dbReference type="EMBL" id="JPMI01000216">
    <property type="protein sequence ID" value="KFA90325.1"/>
    <property type="molecule type" value="Genomic_DNA"/>
</dbReference>
<dbReference type="AlphaFoldDB" id="A0A084SPE0"/>
<dbReference type="Pfam" id="PF13672">
    <property type="entry name" value="PP2C_2"/>
    <property type="match status" value="1"/>
</dbReference>
<dbReference type="Proteomes" id="UP000028547">
    <property type="component" value="Unassembled WGS sequence"/>
</dbReference>
<protein>
    <recommendedName>
        <fullName evidence="1">PPM-type phosphatase domain-containing protein</fullName>
    </recommendedName>
</protein>
<gene>
    <name evidence="2" type="ORF">Q664_29380</name>
</gene>
<name>A0A084SPE0_9BACT</name>